<sequence>MQSPNDPRVEACVEILCSRGCRQVRLDIAALQAGKDLPETRELSAEQKARLLIELEQIMSVYGDSCRFD</sequence>
<evidence type="ECO:0000313" key="1">
    <source>
        <dbReference type="EMBL" id="NEX21678.1"/>
    </source>
</evidence>
<comment type="caution">
    <text evidence="1">The sequence shown here is derived from an EMBL/GenBank/DDBJ whole genome shotgun (WGS) entry which is preliminary data.</text>
</comment>
<dbReference type="AlphaFoldDB" id="A0A6P1DUA3"/>
<name>A0A6P1DUA3_9GAMM</name>
<organism evidence="1 2">
    <name type="scientific">Thiorhodococcus mannitoliphagus</name>
    <dbReference type="NCBI Taxonomy" id="329406"/>
    <lineage>
        <taxon>Bacteria</taxon>
        <taxon>Pseudomonadati</taxon>
        <taxon>Pseudomonadota</taxon>
        <taxon>Gammaproteobacteria</taxon>
        <taxon>Chromatiales</taxon>
        <taxon>Chromatiaceae</taxon>
        <taxon>Thiorhodococcus</taxon>
    </lineage>
</organism>
<dbReference type="EMBL" id="JAAIJR010000064">
    <property type="protein sequence ID" value="NEX21678.1"/>
    <property type="molecule type" value="Genomic_DNA"/>
</dbReference>
<reference evidence="1 2" key="2">
    <citation type="submission" date="2020-02" db="EMBL/GenBank/DDBJ databases">
        <title>Genome sequences of Thiorhodococcus mannitoliphagus and Thiorhodococcus minor, purple sulfur photosynthetic bacteria in the gammaproteobacterial family, Chromatiaceae.</title>
        <authorList>
            <person name="Aviles F.A."/>
            <person name="Meyer T.E."/>
            <person name="Kyndt J.A."/>
        </authorList>
    </citation>
    <scope>NUCLEOTIDE SEQUENCE [LARGE SCALE GENOMIC DNA]</scope>
    <source>
        <strain evidence="1 2">DSM 18266</strain>
    </source>
</reference>
<protein>
    <submittedName>
        <fullName evidence="1">Uncharacterized protein</fullName>
    </submittedName>
</protein>
<evidence type="ECO:0000313" key="2">
    <source>
        <dbReference type="Proteomes" id="UP000471640"/>
    </source>
</evidence>
<dbReference type="RefSeq" id="WP_164654782.1">
    <property type="nucleotide sequence ID" value="NZ_JAAIJR010000064.1"/>
</dbReference>
<keyword evidence="2" id="KW-1185">Reference proteome</keyword>
<dbReference type="Proteomes" id="UP000471640">
    <property type="component" value="Unassembled WGS sequence"/>
</dbReference>
<proteinExistence type="predicted"/>
<accession>A0A6P1DUA3</accession>
<reference evidence="2" key="1">
    <citation type="journal article" date="2020" name="Microbiol. Resour. Announc.">
        <title>Draft Genome Sequences of Thiorhodococcus mannitoliphagus and Thiorhodococcus minor, Purple Sulfur Photosynthetic Bacteria in the Gammaproteobacterial Family Chromatiaceae.</title>
        <authorList>
            <person name="Aviles F.A."/>
            <person name="Meyer T.E."/>
            <person name="Kyndt J.A."/>
        </authorList>
    </citation>
    <scope>NUCLEOTIDE SEQUENCE [LARGE SCALE GENOMIC DNA]</scope>
    <source>
        <strain evidence="2">DSM 18266</strain>
    </source>
</reference>
<gene>
    <name evidence="1" type="ORF">G3480_15390</name>
</gene>